<dbReference type="Proteomes" id="UP000239494">
    <property type="component" value="Unassembled WGS sequence"/>
</dbReference>
<evidence type="ECO:0000313" key="1">
    <source>
        <dbReference type="EMBL" id="PRY38232.1"/>
    </source>
</evidence>
<protein>
    <recommendedName>
        <fullName evidence="3">Polysaccharide lyase-like protein</fullName>
    </recommendedName>
</protein>
<evidence type="ECO:0000313" key="2">
    <source>
        <dbReference type="Proteomes" id="UP000239494"/>
    </source>
</evidence>
<accession>A0A2T0SXT6</accession>
<dbReference type="EMBL" id="PVTF01000009">
    <property type="protein sequence ID" value="PRY38232.1"/>
    <property type="molecule type" value="Genomic_DNA"/>
</dbReference>
<dbReference type="RefSeq" id="WP_106191305.1">
    <property type="nucleotide sequence ID" value="NZ_PVTF01000009.1"/>
</dbReference>
<sequence length="255" mass="28295">MADIGRRAVLAGLAAGAAVPLLGTDRARAASWRLKWSPVASSAGLNAFEGVEDWGLTSHGGSHIYVKGNDYRFTVHTVDREAKDDRQRSEVKGMRSDGSLLTVKNGQTWRWNYRMWIPGTLKATTSFTHIFQTKMPGTGTLPLTVMSLRHTGGVPKIEFRIYGPDITVGSVDLVPLQDKWIDVEIEQRIGNGSAGRVRWALRDAGSTVIDATRNGDTYLDDVVRPKWGIYRSLDDSAHLVDTYLLLRDMKAYQYA</sequence>
<reference evidence="1 2" key="1">
    <citation type="submission" date="2018-03" db="EMBL/GenBank/DDBJ databases">
        <title>Genomic Encyclopedia of Archaeal and Bacterial Type Strains, Phase II (KMG-II): from individual species to whole genera.</title>
        <authorList>
            <person name="Goeker M."/>
        </authorList>
    </citation>
    <scope>NUCLEOTIDE SEQUENCE [LARGE SCALE GENOMIC DNA]</scope>
    <source>
        <strain evidence="1 2">DSM 44720</strain>
    </source>
</reference>
<proteinExistence type="predicted"/>
<organism evidence="1 2">
    <name type="scientific">Umezawaea tangerina</name>
    <dbReference type="NCBI Taxonomy" id="84725"/>
    <lineage>
        <taxon>Bacteria</taxon>
        <taxon>Bacillati</taxon>
        <taxon>Actinomycetota</taxon>
        <taxon>Actinomycetes</taxon>
        <taxon>Pseudonocardiales</taxon>
        <taxon>Pseudonocardiaceae</taxon>
        <taxon>Umezawaea</taxon>
    </lineage>
</organism>
<keyword evidence="2" id="KW-1185">Reference proteome</keyword>
<dbReference type="PROSITE" id="PS51318">
    <property type="entry name" value="TAT"/>
    <property type="match status" value="1"/>
</dbReference>
<gene>
    <name evidence="1" type="ORF">CLV43_109453</name>
</gene>
<evidence type="ECO:0008006" key="3">
    <source>
        <dbReference type="Google" id="ProtNLM"/>
    </source>
</evidence>
<dbReference type="AlphaFoldDB" id="A0A2T0SXT6"/>
<name>A0A2T0SXT6_9PSEU</name>
<dbReference type="OrthoDB" id="3612157at2"/>
<dbReference type="InterPro" id="IPR006311">
    <property type="entry name" value="TAT_signal"/>
</dbReference>
<comment type="caution">
    <text evidence="1">The sequence shown here is derived from an EMBL/GenBank/DDBJ whole genome shotgun (WGS) entry which is preliminary data.</text>
</comment>